<dbReference type="GO" id="GO:0009099">
    <property type="term" value="P:L-valine biosynthetic process"/>
    <property type="evidence" value="ECO:0007669"/>
    <property type="project" value="TreeGrafter"/>
</dbReference>
<feature type="domain" description="Thiamine pyrophosphate enzyme central" evidence="10">
    <location>
        <begin position="193"/>
        <end position="327"/>
    </location>
</feature>
<keyword evidence="5 9" id="KW-0028">Amino-acid biosynthesis</keyword>
<organism evidence="13 14">
    <name type="scientific">Zongyangia hominis</name>
    <dbReference type="NCBI Taxonomy" id="2763677"/>
    <lineage>
        <taxon>Bacteria</taxon>
        <taxon>Bacillati</taxon>
        <taxon>Bacillota</taxon>
        <taxon>Clostridia</taxon>
        <taxon>Eubacteriales</taxon>
        <taxon>Oscillospiraceae</taxon>
        <taxon>Zongyangia</taxon>
    </lineage>
</organism>
<dbReference type="GO" id="GO:0050660">
    <property type="term" value="F:flavin adenine dinucleotide binding"/>
    <property type="evidence" value="ECO:0007669"/>
    <property type="project" value="InterPro"/>
</dbReference>
<evidence type="ECO:0000256" key="8">
    <source>
        <dbReference type="ARBA" id="ARBA00048670"/>
    </source>
</evidence>
<comment type="cofactor">
    <cofactor evidence="9">
        <name>thiamine diphosphate</name>
        <dbReference type="ChEBI" id="CHEBI:58937"/>
    </cofactor>
    <text evidence="9">Binds 1 thiamine pyrophosphate per subunit.</text>
</comment>
<keyword evidence="9 13" id="KW-0808">Transferase</keyword>
<evidence type="ECO:0000259" key="12">
    <source>
        <dbReference type="Pfam" id="PF02776"/>
    </source>
</evidence>
<evidence type="ECO:0000256" key="4">
    <source>
        <dbReference type="ARBA" id="ARBA00013145"/>
    </source>
</evidence>
<evidence type="ECO:0000256" key="6">
    <source>
        <dbReference type="ARBA" id="ARBA00023052"/>
    </source>
</evidence>
<dbReference type="InterPro" id="IPR029061">
    <property type="entry name" value="THDP-binding"/>
</dbReference>
<evidence type="ECO:0000313" key="14">
    <source>
        <dbReference type="Proteomes" id="UP000660861"/>
    </source>
</evidence>
<protein>
    <recommendedName>
        <fullName evidence="4 9">Acetolactate synthase</fullName>
        <ecNumber evidence="4 9">2.2.1.6</ecNumber>
    </recommendedName>
</protein>
<dbReference type="InterPro" id="IPR029035">
    <property type="entry name" value="DHS-like_NAD/FAD-binding_dom"/>
</dbReference>
<evidence type="ECO:0000259" key="11">
    <source>
        <dbReference type="Pfam" id="PF02775"/>
    </source>
</evidence>
<dbReference type="InterPro" id="IPR000399">
    <property type="entry name" value="TPP-bd_CS"/>
</dbReference>
<dbReference type="EMBL" id="JACRTC010000004">
    <property type="protein sequence ID" value="MBC8570515.1"/>
    <property type="molecule type" value="Genomic_DNA"/>
</dbReference>
<dbReference type="Pfam" id="PF00205">
    <property type="entry name" value="TPP_enzyme_M"/>
    <property type="match status" value="1"/>
</dbReference>
<dbReference type="InterPro" id="IPR011766">
    <property type="entry name" value="TPP_enzyme_TPP-bd"/>
</dbReference>
<comment type="cofactor">
    <cofactor evidence="9">
        <name>Mg(2+)</name>
        <dbReference type="ChEBI" id="CHEBI:18420"/>
    </cofactor>
    <text evidence="9">Binds 1 Mg(2+) ion per subunit.</text>
</comment>
<accession>A0A926E9Q7</accession>
<dbReference type="InterPro" id="IPR045229">
    <property type="entry name" value="TPP_enz"/>
</dbReference>
<comment type="catalytic activity">
    <reaction evidence="8 9">
        <text>2 pyruvate + H(+) = (2S)-2-acetolactate + CO2</text>
        <dbReference type="Rhea" id="RHEA:25249"/>
        <dbReference type="ChEBI" id="CHEBI:15361"/>
        <dbReference type="ChEBI" id="CHEBI:15378"/>
        <dbReference type="ChEBI" id="CHEBI:16526"/>
        <dbReference type="ChEBI" id="CHEBI:58476"/>
        <dbReference type="EC" id="2.2.1.6"/>
    </reaction>
</comment>
<dbReference type="Pfam" id="PF02775">
    <property type="entry name" value="TPP_enzyme_C"/>
    <property type="match status" value="1"/>
</dbReference>
<comment type="pathway">
    <text evidence="1 9">Amino-acid biosynthesis; L-isoleucine biosynthesis; L-isoleucine from 2-oxobutanoate: step 1/4.</text>
</comment>
<dbReference type="GO" id="GO:0030976">
    <property type="term" value="F:thiamine pyrophosphate binding"/>
    <property type="evidence" value="ECO:0007669"/>
    <property type="project" value="UniProtKB-UniRule"/>
</dbReference>
<evidence type="ECO:0000256" key="2">
    <source>
        <dbReference type="ARBA" id="ARBA00005025"/>
    </source>
</evidence>
<dbReference type="Gene3D" id="3.40.50.1220">
    <property type="entry name" value="TPP-binding domain"/>
    <property type="match status" value="1"/>
</dbReference>
<dbReference type="PANTHER" id="PTHR18968:SF13">
    <property type="entry name" value="ACETOLACTATE SYNTHASE CATALYTIC SUBUNIT, MITOCHONDRIAL"/>
    <property type="match status" value="1"/>
</dbReference>
<comment type="similarity">
    <text evidence="3 9">Belongs to the TPP enzyme family.</text>
</comment>
<keyword evidence="7 9" id="KW-0100">Branched-chain amino acid biosynthesis</keyword>
<dbReference type="FunFam" id="3.40.50.970:FF:000007">
    <property type="entry name" value="Acetolactate synthase"/>
    <property type="match status" value="1"/>
</dbReference>
<dbReference type="Proteomes" id="UP000660861">
    <property type="component" value="Unassembled WGS sequence"/>
</dbReference>
<dbReference type="InterPro" id="IPR012846">
    <property type="entry name" value="Acetolactate_synth_lsu"/>
</dbReference>
<dbReference type="EC" id="2.2.1.6" evidence="4 9"/>
<dbReference type="PANTHER" id="PTHR18968">
    <property type="entry name" value="THIAMINE PYROPHOSPHATE ENZYMES"/>
    <property type="match status" value="1"/>
</dbReference>
<dbReference type="GO" id="GO:0003984">
    <property type="term" value="F:acetolactate synthase activity"/>
    <property type="evidence" value="ECO:0007669"/>
    <property type="project" value="UniProtKB-EC"/>
</dbReference>
<keyword evidence="14" id="KW-1185">Reference proteome</keyword>
<name>A0A926E9Q7_9FIRM</name>
<dbReference type="GO" id="GO:0005948">
    <property type="term" value="C:acetolactate synthase complex"/>
    <property type="evidence" value="ECO:0007669"/>
    <property type="project" value="TreeGrafter"/>
</dbReference>
<dbReference type="GO" id="GO:0000287">
    <property type="term" value="F:magnesium ion binding"/>
    <property type="evidence" value="ECO:0007669"/>
    <property type="project" value="UniProtKB-UniRule"/>
</dbReference>
<dbReference type="SUPFAM" id="SSF52518">
    <property type="entry name" value="Thiamin diphosphate-binding fold (THDP-binding)"/>
    <property type="match status" value="2"/>
</dbReference>
<dbReference type="NCBIfam" id="TIGR00118">
    <property type="entry name" value="acolac_lg"/>
    <property type="match status" value="1"/>
</dbReference>
<sequence length="540" mass="57730">MKITGAEAMVKCLENEGVSVVFGYPGATICPFYDRLSHSPIRHVLVRHEQNAGHAASGYARISGKVGVCAATSGPGALNLITALATAYMDSIPLVAITGQVQSDLLGRDVFQEADITGAAEPFTKHSFLIKDVTELPRIFKEAFYIASTGRPGPVLIDIPIDIQQAEFDFSYPAGVSIRGYKPSTKGHVVQMKRVVDAITHSERPVICAGGGVIAAGAKRELREYAEKCGIPVVSTMMGIGVLPSGHPLYLGMLGTYGTSAANLAIGEADLLIIIGARVGDRAVATPGMLSQRTQVIHIDIDPAEIGKNMGTAIPLVGDAKQILTQLYDMTPGTDFSQWLLQARQWREEVSFDLGERKGYINPRAFIRSLSAALPDDAVIVSDVGQNQIWTANHCNVRPGGRFFTTGGMGTMGYAIPAAVGAKFADPGRMVVAVCGDGAFQMQMMELATVCQENLNLKIILMKNGQLGMIRELQKKQYKGNYMAVGLDGGPDYGKIAGAYGIRAAGIREQSQAGEAIEEMLSHDGPYLLQCLVRPDEPSL</sequence>
<feature type="domain" description="Thiamine pyrophosphate enzyme N-terminal TPP-binding" evidence="12">
    <location>
        <begin position="4"/>
        <end position="116"/>
    </location>
</feature>
<reference evidence="13" key="1">
    <citation type="submission" date="2020-08" db="EMBL/GenBank/DDBJ databases">
        <title>Genome public.</title>
        <authorList>
            <person name="Liu C."/>
            <person name="Sun Q."/>
        </authorList>
    </citation>
    <scope>NUCLEOTIDE SEQUENCE</scope>
    <source>
        <strain evidence="13">NSJ-54</strain>
    </source>
</reference>
<dbReference type="InterPro" id="IPR012001">
    <property type="entry name" value="Thiamin_PyroP_enz_TPP-bd_dom"/>
</dbReference>
<evidence type="ECO:0000256" key="7">
    <source>
        <dbReference type="ARBA" id="ARBA00023304"/>
    </source>
</evidence>
<evidence type="ECO:0000256" key="9">
    <source>
        <dbReference type="RuleBase" id="RU003591"/>
    </source>
</evidence>
<dbReference type="GO" id="GO:0009097">
    <property type="term" value="P:isoleucine biosynthetic process"/>
    <property type="evidence" value="ECO:0007669"/>
    <property type="project" value="TreeGrafter"/>
</dbReference>
<dbReference type="RefSeq" id="WP_262397616.1">
    <property type="nucleotide sequence ID" value="NZ_JACRTC010000004.1"/>
</dbReference>
<dbReference type="PROSITE" id="PS00187">
    <property type="entry name" value="TPP_ENZYMES"/>
    <property type="match status" value="1"/>
</dbReference>
<comment type="caution">
    <text evidence="13">The sequence shown here is derived from an EMBL/GenBank/DDBJ whole genome shotgun (WGS) entry which is preliminary data.</text>
</comment>
<dbReference type="Gene3D" id="3.40.50.970">
    <property type="match status" value="2"/>
</dbReference>
<dbReference type="CDD" id="cd07035">
    <property type="entry name" value="TPP_PYR_POX_like"/>
    <property type="match status" value="1"/>
</dbReference>
<comment type="pathway">
    <text evidence="2 9">Amino-acid biosynthesis; L-valine biosynthesis; L-valine from pyruvate: step 1/4.</text>
</comment>
<evidence type="ECO:0000313" key="13">
    <source>
        <dbReference type="EMBL" id="MBC8570515.1"/>
    </source>
</evidence>
<keyword evidence="9" id="KW-0479">Metal-binding</keyword>
<evidence type="ECO:0000256" key="1">
    <source>
        <dbReference type="ARBA" id="ARBA00004974"/>
    </source>
</evidence>
<evidence type="ECO:0000256" key="3">
    <source>
        <dbReference type="ARBA" id="ARBA00007812"/>
    </source>
</evidence>
<keyword evidence="6 9" id="KW-0786">Thiamine pyrophosphate</keyword>
<proteinExistence type="inferred from homology"/>
<dbReference type="SUPFAM" id="SSF52467">
    <property type="entry name" value="DHS-like NAD/FAD-binding domain"/>
    <property type="match status" value="1"/>
</dbReference>
<evidence type="ECO:0000256" key="5">
    <source>
        <dbReference type="ARBA" id="ARBA00022605"/>
    </source>
</evidence>
<dbReference type="AlphaFoldDB" id="A0A926E9Q7"/>
<keyword evidence="9" id="KW-0460">Magnesium</keyword>
<dbReference type="FunFam" id="3.40.50.1220:FF:000008">
    <property type="entry name" value="Acetolactate synthase"/>
    <property type="match status" value="1"/>
</dbReference>
<dbReference type="InterPro" id="IPR012000">
    <property type="entry name" value="Thiamin_PyroP_enz_cen_dom"/>
</dbReference>
<feature type="domain" description="Thiamine pyrophosphate enzyme TPP-binding" evidence="11">
    <location>
        <begin position="383"/>
        <end position="531"/>
    </location>
</feature>
<dbReference type="Pfam" id="PF02776">
    <property type="entry name" value="TPP_enzyme_N"/>
    <property type="match status" value="1"/>
</dbReference>
<evidence type="ECO:0000259" key="10">
    <source>
        <dbReference type="Pfam" id="PF00205"/>
    </source>
</evidence>
<gene>
    <name evidence="13" type="primary">ilvB</name>
    <name evidence="13" type="ORF">H8709_06680</name>
</gene>